<dbReference type="PROSITE" id="PS50936">
    <property type="entry name" value="ENGC_GTPASE"/>
    <property type="match status" value="1"/>
</dbReference>
<comment type="subcellular location">
    <subcellularLocation>
        <location evidence="1">Cytoplasm</location>
    </subcellularLocation>
</comment>
<proteinExistence type="inferred from homology"/>
<dbReference type="EMBL" id="QOPI01000005">
    <property type="protein sequence ID" value="RCL45058.1"/>
    <property type="molecule type" value="Genomic_DNA"/>
</dbReference>
<reference evidence="3 4" key="1">
    <citation type="journal article" date="2018" name="Microbiome">
        <title>Fine metagenomic profile of the Mediterranean stratified and mixed water columns revealed by assembly and recruitment.</title>
        <authorList>
            <person name="Haro-Moreno J.M."/>
            <person name="Lopez-Perez M."/>
            <person name="De La Torre J.R."/>
            <person name="Picazo A."/>
            <person name="Camacho A."/>
            <person name="Rodriguez-Valera F."/>
        </authorList>
    </citation>
    <scope>NUCLEOTIDE SEQUENCE [LARGE SCALE GENOMIC DNA]</scope>
    <source>
        <strain evidence="3">MED-G78</strain>
    </source>
</reference>
<evidence type="ECO:0000313" key="3">
    <source>
        <dbReference type="EMBL" id="RCL45058.1"/>
    </source>
</evidence>
<keyword evidence="1" id="KW-0690">Ribosome biogenesis</keyword>
<dbReference type="Gene3D" id="1.10.40.50">
    <property type="entry name" value="Probable gtpase engc, domain 3"/>
    <property type="match status" value="1"/>
</dbReference>
<comment type="subunit">
    <text evidence="1">Monomer. Associates with 30S ribosomal subunit, binds 16S rRNA.</text>
</comment>
<comment type="function">
    <text evidence="1">One of several proteins that assist in the late maturation steps of the functional core of the 30S ribosomal subunit. Helps release RbfA from mature subunits. May play a role in the assembly of ribosomal proteins into the subunit. Circularly permuted GTPase that catalyzes slow GTP hydrolysis, GTPase activity is stimulated by the 30S ribosomal subunit.</text>
</comment>
<feature type="binding site" evidence="1">
    <location>
        <begin position="170"/>
        <end position="178"/>
    </location>
    <ligand>
        <name>GTP</name>
        <dbReference type="ChEBI" id="CHEBI:37565"/>
    </ligand>
</feature>
<keyword evidence="1" id="KW-0862">Zinc</keyword>
<keyword evidence="1" id="KW-0963">Cytoplasm</keyword>
<keyword evidence="1" id="KW-0699">rRNA-binding</keyword>
<sequence length="291" mass="32114">MGKVQTGRVIEFYSNSCLVDINGQKLPCSILGKQDIVVGDNVFLEYQNDKDIKSIIITSRAKRLSKLNKKGLRNSKAIAANISHVGILLVQNPKTSTEFIDKWIVSALASNIKPFIINNKIDIDIDIEYAQKLKIYKNLDIKIFDVSAKRGDGIDSLQRYLENKCTIFVGNSGAGKSTLTSKLTGRDIKTKSLSNNQGGHTTSISSLYTLSNGLEIIDSPGVRDISIEGLSIEEITCGFAEISQSAKLCKFSNCGHKNDEGCNVTLKVNNGEIHKSRYNNFIKFLEQISDE</sequence>
<feature type="binding site" evidence="1">
    <location>
        <position position="249"/>
    </location>
    <ligand>
        <name>Zn(2+)</name>
        <dbReference type="ChEBI" id="CHEBI:29105"/>
    </ligand>
</feature>
<dbReference type="InterPro" id="IPR010914">
    <property type="entry name" value="RsgA_GTPase_dom"/>
</dbReference>
<dbReference type="InterPro" id="IPR004881">
    <property type="entry name" value="Ribosome_biogen_GTPase_RsgA"/>
</dbReference>
<dbReference type="NCBIfam" id="TIGR00157">
    <property type="entry name" value="ribosome small subunit-dependent GTPase A"/>
    <property type="match status" value="1"/>
</dbReference>
<feature type="binding site" evidence="1">
    <location>
        <position position="254"/>
    </location>
    <ligand>
        <name>Zn(2+)</name>
        <dbReference type="ChEBI" id="CHEBI:29105"/>
    </ligand>
</feature>
<dbReference type="EC" id="3.6.1.-" evidence="1"/>
<evidence type="ECO:0000256" key="1">
    <source>
        <dbReference type="HAMAP-Rule" id="MF_01820"/>
    </source>
</evidence>
<feature type="binding site" evidence="1">
    <location>
        <begin position="119"/>
        <end position="122"/>
    </location>
    <ligand>
        <name>GTP</name>
        <dbReference type="ChEBI" id="CHEBI:37565"/>
    </ligand>
</feature>
<dbReference type="Pfam" id="PF03193">
    <property type="entry name" value="RsgA_GTPase"/>
    <property type="match status" value="1"/>
</dbReference>
<accession>A0A368C638</accession>
<dbReference type="Proteomes" id="UP000252915">
    <property type="component" value="Unassembled WGS sequence"/>
</dbReference>
<keyword evidence="1" id="KW-0694">RNA-binding</keyword>
<dbReference type="GO" id="GO:0042274">
    <property type="term" value="P:ribosomal small subunit biogenesis"/>
    <property type="evidence" value="ECO:0007669"/>
    <property type="project" value="UniProtKB-UniRule"/>
</dbReference>
<dbReference type="GO" id="GO:0005525">
    <property type="term" value="F:GTP binding"/>
    <property type="evidence" value="ECO:0007669"/>
    <property type="project" value="UniProtKB-UniRule"/>
</dbReference>
<comment type="similarity">
    <text evidence="1">Belongs to the TRAFAC class YlqF/YawG GTPase family. RsgA subfamily.</text>
</comment>
<comment type="caution">
    <text evidence="3">The sequence shown here is derived from an EMBL/GenBank/DDBJ whole genome shotgun (WGS) entry which is preliminary data.</text>
</comment>
<keyword evidence="1" id="KW-0547">Nucleotide-binding</keyword>
<dbReference type="PANTHER" id="PTHR32120:SF11">
    <property type="entry name" value="SMALL RIBOSOMAL SUBUNIT BIOGENESIS GTPASE RSGA 1, MITOCHONDRIAL-RELATED"/>
    <property type="match status" value="1"/>
</dbReference>
<evidence type="ECO:0000259" key="2">
    <source>
        <dbReference type="PROSITE" id="PS50936"/>
    </source>
</evidence>
<dbReference type="AlphaFoldDB" id="A0A368C638"/>
<gene>
    <name evidence="1 3" type="primary">rsgA</name>
    <name evidence="3" type="ORF">DBW92_01710</name>
</gene>
<dbReference type="GO" id="GO:0005737">
    <property type="term" value="C:cytoplasm"/>
    <property type="evidence" value="ECO:0007669"/>
    <property type="project" value="UniProtKB-SubCell"/>
</dbReference>
<keyword evidence="1" id="KW-0342">GTP-binding</keyword>
<evidence type="ECO:0000313" key="4">
    <source>
        <dbReference type="Proteomes" id="UP000252915"/>
    </source>
</evidence>
<dbReference type="GO" id="GO:0003924">
    <property type="term" value="F:GTPase activity"/>
    <property type="evidence" value="ECO:0007669"/>
    <property type="project" value="UniProtKB-UniRule"/>
</dbReference>
<dbReference type="PANTHER" id="PTHR32120">
    <property type="entry name" value="SMALL RIBOSOMAL SUBUNIT BIOGENESIS GTPASE RSGA"/>
    <property type="match status" value="1"/>
</dbReference>
<protein>
    <recommendedName>
        <fullName evidence="1">Small ribosomal subunit biogenesis GTPase RsgA</fullName>
        <ecNumber evidence="1">3.6.1.-</ecNumber>
    </recommendedName>
</protein>
<keyword evidence="1" id="KW-0378">Hydrolase</keyword>
<dbReference type="SUPFAM" id="SSF52540">
    <property type="entry name" value="P-loop containing nucleoside triphosphate hydrolases"/>
    <property type="match status" value="1"/>
</dbReference>
<comment type="cofactor">
    <cofactor evidence="1">
        <name>Zn(2+)</name>
        <dbReference type="ChEBI" id="CHEBI:29105"/>
    </cofactor>
    <text evidence="1">Binds 1 zinc ion per subunit.</text>
</comment>
<feature type="binding site" evidence="1">
    <location>
        <position position="256"/>
    </location>
    <ligand>
        <name>Zn(2+)</name>
        <dbReference type="ChEBI" id="CHEBI:29105"/>
    </ligand>
</feature>
<feature type="domain" description="EngC GTPase" evidence="2">
    <location>
        <begin position="80"/>
        <end position="223"/>
    </location>
</feature>
<dbReference type="GO" id="GO:0019843">
    <property type="term" value="F:rRNA binding"/>
    <property type="evidence" value="ECO:0007669"/>
    <property type="project" value="UniProtKB-KW"/>
</dbReference>
<organism evidence="3 4">
    <name type="scientific">SAR86 cluster bacterium</name>
    <dbReference type="NCBI Taxonomy" id="2030880"/>
    <lineage>
        <taxon>Bacteria</taxon>
        <taxon>Pseudomonadati</taxon>
        <taxon>Pseudomonadota</taxon>
        <taxon>Gammaproteobacteria</taxon>
        <taxon>SAR86 cluster</taxon>
    </lineage>
</organism>
<feature type="binding site" evidence="1">
    <location>
        <position position="262"/>
    </location>
    <ligand>
        <name>Zn(2+)</name>
        <dbReference type="ChEBI" id="CHEBI:29105"/>
    </ligand>
</feature>
<keyword evidence="1" id="KW-0479">Metal-binding</keyword>
<dbReference type="GO" id="GO:0046872">
    <property type="term" value="F:metal ion binding"/>
    <property type="evidence" value="ECO:0007669"/>
    <property type="project" value="UniProtKB-KW"/>
</dbReference>
<dbReference type="InterPro" id="IPR027417">
    <property type="entry name" value="P-loop_NTPase"/>
</dbReference>
<dbReference type="HAMAP" id="MF_01820">
    <property type="entry name" value="GTPase_RsgA"/>
    <property type="match status" value="1"/>
</dbReference>
<name>A0A368C638_9GAMM</name>
<dbReference type="Gene3D" id="3.40.50.300">
    <property type="entry name" value="P-loop containing nucleotide triphosphate hydrolases"/>
    <property type="match status" value="1"/>
</dbReference>